<reference evidence="8" key="1">
    <citation type="submission" date="2018-05" db="EMBL/GenBank/DDBJ databases">
        <authorList>
            <person name="Lanie J.A."/>
            <person name="Ng W.-L."/>
            <person name="Kazmierczak K.M."/>
            <person name="Andrzejewski T.M."/>
            <person name="Davidsen T.M."/>
            <person name="Wayne K.J."/>
            <person name="Tettelin H."/>
            <person name="Glass J.I."/>
            <person name="Rusch D."/>
            <person name="Podicherti R."/>
            <person name="Tsui H.-C.T."/>
            <person name="Winkler M.E."/>
        </authorList>
    </citation>
    <scope>NUCLEOTIDE SEQUENCE</scope>
</reference>
<feature type="non-terminal residue" evidence="8">
    <location>
        <position position="226"/>
    </location>
</feature>
<dbReference type="Gene3D" id="3.40.50.11060">
    <property type="entry name" value="GTPase HflX, N-terminal domain"/>
    <property type="match status" value="1"/>
</dbReference>
<keyword evidence="3" id="KW-0479">Metal-binding</keyword>
<dbReference type="InterPro" id="IPR016496">
    <property type="entry name" value="GTPase_HflX"/>
</dbReference>
<keyword evidence="4" id="KW-0547">Nucleotide-binding</keyword>
<dbReference type="PANTHER" id="PTHR10229">
    <property type="entry name" value="GTP-BINDING PROTEIN HFLX"/>
    <property type="match status" value="1"/>
</dbReference>
<name>A0A382EHM1_9ZZZZ</name>
<dbReference type="PANTHER" id="PTHR10229:SF0">
    <property type="entry name" value="GTP-BINDING PROTEIN 6-RELATED"/>
    <property type="match status" value="1"/>
</dbReference>
<evidence type="ECO:0000256" key="1">
    <source>
        <dbReference type="ARBA" id="ARBA00004496"/>
    </source>
</evidence>
<dbReference type="SUPFAM" id="SSF52540">
    <property type="entry name" value="P-loop containing nucleoside triphosphate hydrolases"/>
    <property type="match status" value="1"/>
</dbReference>
<evidence type="ECO:0000313" key="8">
    <source>
        <dbReference type="EMBL" id="SVB50286.1"/>
    </source>
</evidence>
<dbReference type="Gene3D" id="6.10.250.2860">
    <property type="match status" value="1"/>
</dbReference>
<dbReference type="NCBIfam" id="TIGR03156">
    <property type="entry name" value="GTP_HflX"/>
    <property type="match status" value="1"/>
</dbReference>
<accession>A0A382EHM1</accession>
<dbReference type="Pfam" id="PF16360">
    <property type="entry name" value="GTP-bdg_M"/>
    <property type="match status" value="1"/>
</dbReference>
<dbReference type="GO" id="GO:0005525">
    <property type="term" value="F:GTP binding"/>
    <property type="evidence" value="ECO:0007669"/>
    <property type="project" value="UniProtKB-KW"/>
</dbReference>
<dbReference type="InterPro" id="IPR032305">
    <property type="entry name" value="GTP-bd_M"/>
</dbReference>
<dbReference type="InterPro" id="IPR006073">
    <property type="entry name" value="GTP-bd"/>
</dbReference>
<protein>
    <recommendedName>
        <fullName evidence="7">Hflx-type G domain-containing protein</fullName>
    </recommendedName>
</protein>
<dbReference type="AlphaFoldDB" id="A0A382EHM1"/>
<evidence type="ECO:0000259" key="7">
    <source>
        <dbReference type="PROSITE" id="PS51705"/>
    </source>
</evidence>
<evidence type="ECO:0000256" key="2">
    <source>
        <dbReference type="ARBA" id="ARBA00022490"/>
    </source>
</evidence>
<dbReference type="PROSITE" id="PS51705">
    <property type="entry name" value="G_HFLX"/>
    <property type="match status" value="1"/>
</dbReference>
<keyword evidence="5" id="KW-0460">Magnesium</keyword>
<dbReference type="Gene3D" id="3.40.50.300">
    <property type="entry name" value="P-loop containing nucleotide triphosphate hydrolases"/>
    <property type="match status" value="1"/>
</dbReference>
<dbReference type="GO" id="GO:0043022">
    <property type="term" value="F:ribosome binding"/>
    <property type="evidence" value="ECO:0007669"/>
    <property type="project" value="TreeGrafter"/>
</dbReference>
<comment type="subcellular location">
    <subcellularLocation>
        <location evidence="1">Cytoplasm</location>
    </subcellularLocation>
</comment>
<organism evidence="8">
    <name type="scientific">marine metagenome</name>
    <dbReference type="NCBI Taxonomy" id="408172"/>
    <lineage>
        <taxon>unclassified sequences</taxon>
        <taxon>metagenomes</taxon>
        <taxon>ecological metagenomes</taxon>
    </lineage>
</organism>
<keyword evidence="6" id="KW-0342">GTP-binding</keyword>
<evidence type="ECO:0000256" key="5">
    <source>
        <dbReference type="ARBA" id="ARBA00022842"/>
    </source>
</evidence>
<dbReference type="InterPro" id="IPR042108">
    <property type="entry name" value="GTPase_HflX_N_sf"/>
</dbReference>
<proteinExistence type="predicted"/>
<sequence length="226" mass="25286">MLVGAPDHGLQVRLAEEHLEELARLTDTAGGDVVGTLVQRVSRPHPRFYIGEGKARQLADEARNKKADLVVFDEELSPAQGKNLEDLLGVRVIDRSELILDIFATRARSREARMQVELAQLVYLLPRLRRMWNHLSRIRGGIGLRGPGETQLETDRRLIGTRIGELRRKLQDVAKARAVQRKSREGKFRAALVGYTNAGKSSLLRSLSGSELFVEDRLFATLDSAT</sequence>
<evidence type="ECO:0000256" key="6">
    <source>
        <dbReference type="ARBA" id="ARBA00023134"/>
    </source>
</evidence>
<keyword evidence="2" id="KW-0963">Cytoplasm</keyword>
<dbReference type="InterPro" id="IPR025121">
    <property type="entry name" value="GTPase_HflX_N"/>
</dbReference>
<dbReference type="GO" id="GO:0005737">
    <property type="term" value="C:cytoplasm"/>
    <property type="evidence" value="ECO:0007669"/>
    <property type="project" value="UniProtKB-SubCell"/>
</dbReference>
<dbReference type="FunFam" id="3.40.50.11060:FF:000001">
    <property type="entry name" value="GTPase HflX"/>
    <property type="match status" value="1"/>
</dbReference>
<dbReference type="Pfam" id="PF13167">
    <property type="entry name" value="GTP-bdg_N"/>
    <property type="match status" value="1"/>
</dbReference>
<evidence type="ECO:0000256" key="3">
    <source>
        <dbReference type="ARBA" id="ARBA00022723"/>
    </source>
</evidence>
<dbReference type="GO" id="GO:0046872">
    <property type="term" value="F:metal ion binding"/>
    <property type="evidence" value="ECO:0007669"/>
    <property type="project" value="UniProtKB-KW"/>
</dbReference>
<evidence type="ECO:0000256" key="4">
    <source>
        <dbReference type="ARBA" id="ARBA00022741"/>
    </source>
</evidence>
<gene>
    <name evidence="8" type="ORF">METZ01_LOCUS203140</name>
</gene>
<dbReference type="Pfam" id="PF01926">
    <property type="entry name" value="MMR_HSR1"/>
    <property type="match status" value="1"/>
</dbReference>
<feature type="domain" description="Hflx-type G" evidence="7">
    <location>
        <begin position="188"/>
        <end position="226"/>
    </location>
</feature>
<dbReference type="InterPro" id="IPR030394">
    <property type="entry name" value="G_HFLX_dom"/>
</dbReference>
<dbReference type="InterPro" id="IPR027417">
    <property type="entry name" value="P-loop_NTPase"/>
</dbReference>
<dbReference type="EMBL" id="UINC01044609">
    <property type="protein sequence ID" value="SVB50286.1"/>
    <property type="molecule type" value="Genomic_DNA"/>
</dbReference>